<keyword evidence="2" id="KW-1185">Reference proteome</keyword>
<evidence type="ECO:0000313" key="2">
    <source>
        <dbReference type="Proteomes" id="UP000678393"/>
    </source>
</evidence>
<protein>
    <submittedName>
        <fullName evidence="1">Uncharacterized protein</fullName>
    </submittedName>
</protein>
<proteinExistence type="predicted"/>
<dbReference type="EMBL" id="CAJHNH020001347">
    <property type="protein sequence ID" value="CAG5122712.1"/>
    <property type="molecule type" value="Genomic_DNA"/>
</dbReference>
<evidence type="ECO:0000313" key="1">
    <source>
        <dbReference type="EMBL" id="CAG5122712.1"/>
    </source>
</evidence>
<reference evidence="1" key="1">
    <citation type="submission" date="2021-04" db="EMBL/GenBank/DDBJ databases">
        <authorList>
            <consortium name="Molecular Ecology Group"/>
        </authorList>
    </citation>
    <scope>NUCLEOTIDE SEQUENCE</scope>
</reference>
<accession>A0A8S3Z673</accession>
<feature type="non-terminal residue" evidence="1">
    <location>
        <position position="1"/>
    </location>
</feature>
<comment type="caution">
    <text evidence="1">The sequence shown here is derived from an EMBL/GenBank/DDBJ whole genome shotgun (WGS) entry which is preliminary data.</text>
</comment>
<dbReference type="Proteomes" id="UP000678393">
    <property type="component" value="Unassembled WGS sequence"/>
</dbReference>
<organism evidence="1 2">
    <name type="scientific">Candidula unifasciata</name>
    <dbReference type="NCBI Taxonomy" id="100452"/>
    <lineage>
        <taxon>Eukaryota</taxon>
        <taxon>Metazoa</taxon>
        <taxon>Spiralia</taxon>
        <taxon>Lophotrochozoa</taxon>
        <taxon>Mollusca</taxon>
        <taxon>Gastropoda</taxon>
        <taxon>Heterobranchia</taxon>
        <taxon>Euthyneura</taxon>
        <taxon>Panpulmonata</taxon>
        <taxon>Eupulmonata</taxon>
        <taxon>Stylommatophora</taxon>
        <taxon>Helicina</taxon>
        <taxon>Helicoidea</taxon>
        <taxon>Geomitridae</taxon>
        <taxon>Candidula</taxon>
    </lineage>
</organism>
<sequence length="50" mass="5684">YVTFRLPACGSLQRLGWPRLHRCNPVTLTHVILSINDAYILTIYGAIRIS</sequence>
<dbReference type="AlphaFoldDB" id="A0A8S3Z673"/>
<name>A0A8S3Z673_9EUPU</name>
<gene>
    <name evidence="1" type="ORF">CUNI_LOCUS8270</name>
</gene>